<name>A0A0B4H876_METGA</name>
<dbReference type="PROSITE" id="PS51186">
    <property type="entry name" value="GNAT"/>
    <property type="match status" value="1"/>
</dbReference>
<dbReference type="PANTHER" id="PTHR43617:SF9">
    <property type="entry name" value="GNAT FAMILY ACETYLTRANSFERASE"/>
    <property type="match status" value="1"/>
</dbReference>
<dbReference type="Proteomes" id="UP000031192">
    <property type="component" value="Unassembled WGS sequence"/>
</dbReference>
<evidence type="ECO:0000259" key="1">
    <source>
        <dbReference type="PROSITE" id="PS51186"/>
    </source>
</evidence>
<dbReference type="GO" id="GO:0016747">
    <property type="term" value="F:acyltransferase activity, transferring groups other than amino-acyl groups"/>
    <property type="evidence" value="ECO:0007669"/>
    <property type="project" value="InterPro"/>
</dbReference>
<evidence type="ECO:0000313" key="2">
    <source>
        <dbReference type="EMBL" id="KID88252.1"/>
    </source>
</evidence>
<dbReference type="HOGENOM" id="CLU_098389_0_1_1"/>
<dbReference type="SUPFAM" id="SSF55729">
    <property type="entry name" value="Acyl-CoA N-acyltransferases (Nat)"/>
    <property type="match status" value="1"/>
</dbReference>
<sequence>MASLALQFRVADPADAPQIQHLVESAFRASDPRQDWTGNAELASHFRLAVDEVQSKLINPDVVTLVAHDAGDPAALVASIEVSKRDGAGRLSMIAVDTSHQQGGVGRRVLEHAEGYCRRAWGVDKFSLNALSTRRALIEWYMRRGYEKTGETSRFPAERFPELRLPEDICFVELEKSLCDGPWAAPAVNSLQGPCETA</sequence>
<dbReference type="EMBL" id="AZNH01000012">
    <property type="protein sequence ID" value="KID88252.1"/>
    <property type="molecule type" value="Genomic_DNA"/>
</dbReference>
<organism evidence="2 3">
    <name type="scientific">Metarhizium guizhouense (strain ARSEF 977)</name>
    <dbReference type="NCBI Taxonomy" id="1276136"/>
    <lineage>
        <taxon>Eukaryota</taxon>
        <taxon>Fungi</taxon>
        <taxon>Dikarya</taxon>
        <taxon>Ascomycota</taxon>
        <taxon>Pezizomycotina</taxon>
        <taxon>Sordariomycetes</taxon>
        <taxon>Hypocreomycetidae</taxon>
        <taxon>Hypocreales</taxon>
        <taxon>Clavicipitaceae</taxon>
        <taxon>Metarhizium</taxon>
    </lineage>
</organism>
<dbReference type="Gene3D" id="3.40.630.30">
    <property type="match status" value="1"/>
</dbReference>
<dbReference type="InterPro" id="IPR050276">
    <property type="entry name" value="MshD_Acetyltransferase"/>
</dbReference>
<dbReference type="InterPro" id="IPR000182">
    <property type="entry name" value="GNAT_dom"/>
</dbReference>
<protein>
    <submittedName>
        <fullName evidence="2">Acyl-CoA N-acyltransferase</fullName>
    </submittedName>
</protein>
<dbReference type="OrthoDB" id="5689at2759"/>
<dbReference type="PANTHER" id="PTHR43617">
    <property type="entry name" value="L-AMINO ACID N-ACETYLTRANSFERASE"/>
    <property type="match status" value="1"/>
</dbReference>
<proteinExistence type="predicted"/>
<dbReference type="Pfam" id="PF00583">
    <property type="entry name" value="Acetyltransf_1"/>
    <property type="match status" value="1"/>
</dbReference>
<keyword evidence="3" id="KW-1185">Reference proteome</keyword>
<feature type="domain" description="N-acetyltransferase" evidence="1">
    <location>
        <begin position="6"/>
        <end position="179"/>
    </location>
</feature>
<dbReference type="InterPro" id="IPR016181">
    <property type="entry name" value="Acyl_CoA_acyltransferase"/>
</dbReference>
<dbReference type="CDD" id="cd04301">
    <property type="entry name" value="NAT_SF"/>
    <property type="match status" value="1"/>
</dbReference>
<reference evidence="2 3" key="1">
    <citation type="journal article" date="2014" name="Proc. Natl. Acad. Sci. U.S.A.">
        <title>Trajectory and genomic determinants of fungal-pathogen speciation and host adaptation.</title>
        <authorList>
            <person name="Hu X."/>
            <person name="Xiao G."/>
            <person name="Zheng P."/>
            <person name="Shang Y."/>
            <person name="Su Y."/>
            <person name="Zhang X."/>
            <person name="Liu X."/>
            <person name="Zhan S."/>
            <person name="St Leger R.J."/>
            <person name="Wang C."/>
        </authorList>
    </citation>
    <scope>NUCLEOTIDE SEQUENCE [LARGE SCALE GENOMIC DNA]</scope>
    <source>
        <strain evidence="2 3">ARSEF 977</strain>
    </source>
</reference>
<accession>A0A0B4H876</accession>
<comment type="caution">
    <text evidence="2">The sequence shown here is derived from an EMBL/GenBank/DDBJ whole genome shotgun (WGS) entry which is preliminary data.</text>
</comment>
<dbReference type="AlphaFoldDB" id="A0A0B4H876"/>
<evidence type="ECO:0000313" key="3">
    <source>
        <dbReference type="Proteomes" id="UP000031192"/>
    </source>
</evidence>
<gene>
    <name evidence="2" type="ORF">MGU_04662</name>
</gene>